<keyword evidence="1" id="KW-0472">Membrane</keyword>
<organism evidence="2 3">
    <name type="scientific">Fulvimarina manganoxydans</name>
    <dbReference type="NCBI Taxonomy" id="937218"/>
    <lineage>
        <taxon>Bacteria</taxon>
        <taxon>Pseudomonadati</taxon>
        <taxon>Pseudomonadota</taxon>
        <taxon>Alphaproteobacteria</taxon>
        <taxon>Hyphomicrobiales</taxon>
        <taxon>Aurantimonadaceae</taxon>
        <taxon>Fulvimarina</taxon>
    </lineage>
</organism>
<evidence type="ECO:0000256" key="1">
    <source>
        <dbReference type="SAM" id="Phobius"/>
    </source>
</evidence>
<accession>A0A1W2AW39</accession>
<feature type="transmembrane region" description="Helical" evidence="1">
    <location>
        <begin position="72"/>
        <end position="92"/>
    </location>
</feature>
<feature type="transmembrane region" description="Helical" evidence="1">
    <location>
        <begin position="48"/>
        <end position="66"/>
    </location>
</feature>
<evidence type="ECO:0000313" key="3">
    <source>
        <dbReference type="Proteomes" id="UP000192656"/>
    </source>
</evidence>
<keyword evidence="1" id="KW-0812">Transmembrane</keyword>
<dbReference type="Proteomes" id="UP000192656">
    <property type="component" value="Unassembled WGS sequence"/>
</dbReference>
<name>A0A1W2AW39_9HYPH</name>
<keyword evidence="1" id="KW-1133">Transmembrane helix</keyword>
<proteinExistence type="predicted"/>
<dbReference type="STRING" id="937218.SAMN06297251_105127"/>
<protein>
    <submittedName>
        <fullName evidence="2">Uncharacterized protein</fullName>
    </submittedName>
</protein>
<evidence type="ECO:0000313" key="2">
    <source>
        <dbReference type="EMBL" id="SMC64905.1"/>
    </source>
</evidence>
<dbReference type="EMBL" id="FWXR01000005">
    <property type="protein sequence ID" value="SMC64905.1"/>
    <property type="molecule type" value="Genomic_DNA"/>
</dbReference>
<sequence length="107" mass="11216">MLPSGLGSVALCDIAIYDSDYARGLVGMLPLRNQKTAPTEREKLQASYVNGLAIGVGVVAGVGPLVNAAVTGTLGFAIPMISLAGFGISYYLHRTATKFLKVTEDDR</sequence>
<keyword evidence="3" id="KW-1185">Reference proteome</keyword>
<gene>
    <name evidence="2" type="ORF">SAMN06297251_105127</name>
</gene>
<dbReference type="AlphaFoldDB" id="A0A1W2AW39"/>
<reference evidence="2 3" key="1">
    <citation type="submission" date="2017-04" db="EMBL/GenBank/DDBJ databases">
        <authorList>
            <person name="Afonso C.L."/>
            <person name="Miller P.J."/>
            <person name="Scott M.A."/>
            <person name="Spackman E."/>
            <person name="Goraichik I."/>
            <person name="Dimitrov K.M."/>
            <person name="Suarez D.L."/>
            <person name="Swayne D.E."/>
        </authorList>
    </citation>
    <scope>NUCLEOTIDE SEQUENCE [LARGE SCALE GENOMIC DNA]</scope>
    <source>
        <strain evidence="2 3">CGMCC 1.10972</strain>
    </source>
</reference>